<dbReference type="GO" id="GO:0022900">
    <property type="term" value="P:electron transport chain"/>
    <property type="evidence" value="ECO:0007669"/>
    <property type="project" value="UniProtKB-UniRule"/>
</dbReference>
<dbReference type="GO" id="GO:0005886">
    <property type="term" value="C:plasma membrane"/>
    <property type="evidence" value="ECO:0007669"/>
    <property type="project" value="UniProtKB-SubCell"/>
</dbReference>
<keyword evidence="6" id="KW-0812">Transmembrane</keyword>
<keyword evidence="6" id="KW-0997">Cell inner membrane</keyword>
<evidence type="ECO:0000256" key="1">
    <source>
        <dbReference type="ARBA" id="ARBA00022448"/>
    </source>
</evidence>
<keyword evidence="6" id="KW-1133">Transmembrane helix</keyword>
<keyword evidence="2 6" id="KW-0597">Phosphoprotein</keyword>
<sequence>MKGGRDMRTAMVRAAVGLGLFAMVTAGVVAFTRAWTEERIAENRLADRHRLLGEVLPSDLQGIPIQSLLDQTLQLPPNDSLGHSAPFDAWHITNNDQEALILPVTAKDGYNGDIDLLIGITGRGTISGVRVTQHQETPGLGDKIEHGKSDWIDTFDGRSLDDPPPDEWGVAPDGGAFDAFTGATITPRAVVKAVHHTLVFADEESERWQHKGQDNNR</sequence>
<dbReference type="Proteomes" id="UP000198500">
    <property type="component" value="Unassembled WGS sequence"/>
</dbReference>
<evidence type="ECO:0000256" key="6">
    <source>
        <dbReference type="HAMAP-Rule" id="MF_00479"/>
    </source>
</evidence>
<keyword evidence="5 6" id="KW-0249">Electron transport</keyword>
<comment type="subunit">
    <text evidence="6">The complex is composed of six subunits: RnfA, RnfB, RnfC, RnfD, RnfE and RnfG.</text>
</comment>
<dbReference type="NCBIfam" id="TIGR01947">
    <property type="entry name" value="rnfG"/>
    <property type="match status" value="1"/>
</dbReference>
<dbReference type="InterPro" id="IPR010209">
    <property type="entry name" value="Ion_transpt_RnfG/RsxG"/>
</dbReference>
<organism evidence="8 9">
    <name type="scientific">Aidingimonas halophila</name>
    <dbReference type="NCBI Taxonomy" id="574349"/>
    <lineage>
        <taxon>Bacteria</taxon>
        <taxon>Pseudomonadati</taxon>
        <taxon>Pseudomonadota</taxon>
        <taxon>Gammaproteobacteria</taxon>
        <taxon>Oceanospirillales</taxon>
        <taxon>Halomonadaceae</taxon>
        <taxon>Aidingimonas</taxon>
    </lineage>
</organism>
<comment type="similarity">
    <text evidence="6">Belongs to the RnfG family.</text>
</comment>
<protein>
    <recommendedName>
        <fullName evidence="6">Ion-translocating oxidoreductase complex subunit G</fullName>
        <ecNumber evidence="6">7.-.-.-</ecNumber>
    </recommendedName>
    <alternativeName>
        <fullName evidence="6">Rnf electron transport complex subunit G</fullName>
    </alternativeName>
</protein>
<keyword evidence="6" id="KW-1003">Cell membrane</keyword>
<comment type="subcellular location">
    <subcellularLocation>
        <location evidence="6">Cell inner membrane</location>
        <topology evidence="6">Single-pass membrane protein</topology>
    </subcellularLocation>
</comment>
<name>A0A1H3HBR4_9GAMM</name>
<evidence type="ECO:0000259" key="7">
    <source>
        <dbReference type="SMART" id="SM00900"/>
    </source>
</evidence>
<dbReference type="HAMAP" id="MF_00479">
    <property type="entry name" value="RsxG_RnfG"/>
    <property type="match status" value="1"/>
</dbReference>
<evidence type="ECO:0000256" key="2">
    <source>
        <dbReference type="ARBA" id="ARBA00022553"/>
    </source>
</evidence>
<dbReference type="PANTHER" id="PTHR36118:SF1">
    <property type="entry name" value="ION-TRANSLOCATING OXIDOREDUCTASE COMPLEX SUBUNIT G"/>
    <property type="match status" value="1"/>
</dbReference>
<evidence type="ECO:0000313" key="8">
    <source>
        <dbReference type="EMBL" id="SDY12318.1"/>
    </source>
</evidence>
<reference evidence="8 9" key="1">
    <citation type="submission" date="2016-10" db="EMBL/GenBank/DDBJ databases">
        <authorList>
            <person name="de Groot N.N."/>
        </authorList>
    </citation>
    <scope>NUCLEOTIDE SEQUENCE [LARGE SCALE GENOMIC DNA]</scope>
    <source>
        <strain evidence="8 9">DSM 19219</strain>
    </source>
</reference>
<proteinExistence type="inferred from homology"/>
<keyword evidence="1 6" id="KW-0813">Transport</keyword>
<dbReference type="SMART" id="SM00900">
    <property type="entry name" value="FMN_bind"/>
    <property type="match status" value="1"/>
</dbReference>
<dbReference type="PANTHER" id="PTHR36118">
    <property type="entry name" value="ION-TRANSLOCATING OXIDOREDUCTASE COMPLEX SUBUNIT G"/>
    <property type="match status" value="1"/>
</dbReference>
<feature type="domain" description="FMN-binding" evidence="7">
    <location>
        <begin position="109"/>
        <end position="201"/>
    </location>
</feature>
<dbReference type="InterPro" id="IPR007329">
    <property type="entry name" value="FMN-bd"/>
</dbReference>
<feature type="modified residue" description="FMN phosphoryl threonine" evidence="6">
    <location>
        <position position="184"/>
    </location>
</feature>
<gene>
    <name evidence="6" type="primary">rnfG</name>
    <name evidence="8" type="ORF">SAMN05443545_11170</name>
</gene>
<comment type="function">
    <text evidence="6">Part of a membrane-bound complex that couples electron transfer with translocation of ions across the membrane.</text>
</comment>
<accession>A0A1H3HBR4</accession>
<keyword evidence="6" id="KW-1278">Translocase</keyword>
<evidence type="ECO:0000256" key="3">
    <source>
        <dbReference type="ARBA" id="ARBA00022630"/>
    </source>
</evidence>
<dbReference type="GO" id="GO:0010181">
    <property type="term" value="F:FMN binding"/>
    <property type="evidence" value="ECO:0007669"/>
    <property type="project" value="InterPro"/>
</dbReference>
<evidence type="ECO:0000313" key="9">
    <source>
        <dbReference type="Proteomes" id="UP000198500"/>
    </source>
</evidence>
<evidence type="ECO:0000256" key="4">
    <source>
        <dbReference type="ARBA" id="ARBA00022643"/>
    </source>
</evidence>
<dbReference type="PIRSF" id="PIRSF006091">
    <property type="entry name" value="E_trnsport_RnfG"/>
    <property type="match status" value="1"/>
</dbReference>
<keyword evidence="3 6" id="KW-0285">Flavoprotein</keyword>
<evidence type="ECO:0000256" key="5">
    <source>
        <dbReference type="ARBA" id="ARBA00022982"/>
    </source>
</evidence>
<keyword evidence="4 6" id="KW-0288">FMN</keyword>
<dbReference type="EC" id="7.-.-.-" evidence="6"/>
<dbReference type="EMBL" id="FNNI01000011">
    <property type="protein sequence ID" value="SDY12318.1"/>
    <property type="molecule type" value="Genomic_DNA"/>
</dbReference>
<comment type="cofactor">
    <cofactor evidence="6">
        <name>FMN</name>
        <dbReference type="ChEBI" id="CHEBI:58210"/>
    </cofactor>
</comment>
<dbReference type="STRING" id="574349.SAMN05443545_11170"/>
<keyword evidence="9" id="KW-1185">Reference proteome</keyword>
<keyword evidence="6" id="KW-0472">Membrane</keyword>
<dbReference type="GO" id="GO:0009055">
    <property type="term" value="F:electron transfer activity"/>
    <property type="evidence" value="ECO:0007669"/>
    <property type="project" value="InterPro"/>
</dbReference>
<dbReference type="Pfam" id="PF04205">
    <property type="entry name" value="FMN_bind"/>
    <property type="match status" value="1"/>
</dbReference>
<dbReference type="NCBIfam" id="NF002519">
    <property type="entry name" value="PRK01908.1"/>
    <property type="match status" value="1"/>
</dbReference>
<dbReference type="AlphaFoldDB" id="A0A1H3HBR4"/>